<gene>
    <name evidence="2" type="ORF">Purlil1_5879</name>
</gene>
<feature type="chain" id="PRO_5047206519" evidence="1">
    <location>
        <begin position="19"/>
        <end position="190"/>
    </location>
</feature>
<dbReference type="EMBL" id="JAWRVI010000018">
    <property type="protein sequence ID" value="KAK4089776.1"/>
    <property type="molecule type" value="Genomic_DNA"/>
</dbReference>
<proteinExistence type="predicted"/>
<dbReference type="Proteomes" id="UP001287286">
    <property type="component" value="Unassembled WGS sequence"/>
</dbReference>
<reference evidence="2 3" key="1">
    <citation type="journal article" date="2024" name="Microbiol. Resour. Announc.">
        <title>Genome annotations for the ascomycete fungi Trichoderma harzianum, Trichoderma aggressivum, and Purpureocillium lilacinum.</title>
        <authorList>
            <person name="Beijen E.P.W."/>
            <person name="Ohm R.A."/>
        </authorList>
    </citation>
    <scope>NUCLEOTIDE SEQUENCE [LARGE SCALE GENOMIC DNA]</scope>
    <source>
        <strain evidence="2 3">CBS 150709</strain>
    </source>
</reference>
<comment type="caution">
    <text evidence="2">The sequence shown here is derived from an EMBL/GenBank/DDBJ whole genome shotgun (WGS) entry which is preliminary data.</text>
</comment>
<protein>
    <submittedName>
        <fullName evidence="2">Uncharacterized protein</fullName>
    </submittedName>
</protein>
<evidence type="ECO:0000313" key="2">
    <source>
        <dbReference type="EMBL" id="KAK4089776.1"/>
    </source>
</evidence>
<accession>A0ABR0C175</accession>
<evidence type="ECO:0000256" key="1">
    <source>
        <dbReference type="SAM" id="SignalP"/>
    </source>
</evidence>
<sequence length="190" mass="20537">MHAKLILCAYMLVRAVDAAAVATNATDMTLHERAIVESGLTQGEATRRSQRYNSREVIRGHCAISMMKPVFVDPNSRRHGWATQETTAYYPCPEDSPVSAFGPTQEATFLLAAPADILSFNRCSAATTTVAGTASSRDATAMRGSRAACVSEPSPRPALRREEWCRSEGAFGERADGQTVPAPTRDFIAI</sequence>
<name>A0ABR0C175_PURLI</name>
<organism evidence="2 3">
    <name type="scientific">Purpureocillium lilacinum</name>
    <name type="common">Paecilomyces lilacinus</name>
    <dbReference type="NCBI Taxonomy" id="33203"/>
    <lineage>
        <taxon>Eukaryota</taxon>
        <taxon>Fungi</taxon>
        <taxon>Dikarya</taxon>
        <taxon>Ascomycota</taxon>
        <taxon>Pezizomycotina</taxon>
        <taxon>Sordariomycetes</taxon>
        <taxon>Hypocreomycetidae</taxon>
        <taxon>Hypocreales</taxon>
        <taxon>Ophiocordycipitaceae</taxon>
        <taxon>Purpureocillium</taxon>
    </lineage>
</organism>
<evidence type="ECO:0000313" key="3">
    <source>
        <dbReference type="Proteomes" id="UP001287286"/>
    </source>
</evidence>
<keyword evidence="1" id="KW-0732">Signal</keyword>
<feature type="signal peptide" evidence="1">
    <location>
        <begin position="1"/>
        <end position="18"/>
    </location>
</feature>
<keyword evidence="3" id="KW-1185">Reference proteome</keyword>